<reference evidence="3" key="2">
    <citation type="submission" date="2017-10" db="EMBL/GenBank/DDBJ databases">
        <title>Ladona fulva Genome sequencing and assembly.</title>
        <authorList>
            <person name="Murali S."/>
            <person name="Richards S."/>
            <person name="Bandaranaike D."/>
            <person name="Bellair M."/>
            <person name="Blankenburg K."/>
            <person name="Chao H."/>
            <person name="Dinh H."/>
            <person name="Doddapaneni H."/>
            <person name="Dugan-Rocha S."/>
            <person name="Elkadiri S."/>
            <person name="Gnanaolivu R."/>
            <person name="Hernandez B."/>
            <person name="Skinner E."/>
            <person name="Javaid M."/>
            <person name="Lee S."/>
            <person name="Li M."/>
            <person name="Ming W."/>
            <person name="Munidasa M."/>
            <person name="Muniz J."/>
            <person name="Nguyen L."/>
            <person name="Hughes D."/>
            <person name="Osuji N."/>
            <person name="Pu L.-L."/>
            <person name="Puazo M."/>
            <person name="Qu C."/>
            <person name="Quiroz J."/>
            <person name="Raj R."/>
            <person name="Weissenberger G."/>
            <person name="Xin Y."/>
            <person name="Zou X."/>
            <person name="Han Y."/>
            <person name="Worley K."/>
            <person name="Muzny D."/>
            <person name="Gibbs R."/>
        </authorList>
    </citation>
    <scope>NUCLEOTIDE SEQUENCE</scope>
    <source>
        <strain evidence="3">Sampled in the wild</strain>
    </source>
</reference>
<gene>
    <name evidence="3" type="ORF">J437_LFUL007325</name>
</gene>
<dbReference type="InterPro" id="IPR056589">
    <property type="entry name" value="WH_Egal-1"/>
</dbReference>
<dbReference type="InterPro" id="IPR036397">
    <property type="entry name" value="RNaseH_sf"/>
</dbReference>
<dbReference type="PANTHER" id="PTHR46814">
    <property type="entry name" value="EGALITARIAN, ISOFORM B"/>
    <property type="match status" value="1"/>
</dbReference>
<comment type="caution">
    <text evidence="3">The sequence shown here is derived from an EMBL/GenBank/DDBJ whole genome shotgun (WGS) entry which is preliminary data.</text>
</comment>
<dbReference type="Gene3D" id="3.30.420.10">
    <property type="entry name" value="Ribonuclease H-like superfamily/Ribonuclease H"/>
    <property type="match status" value="1"/>
</dbReference>
<dbReference type="GO" id="GO:0003676">
    <property type="term" value="F:nucleic acid binding"/>
    <property type="evidence" value="ECO:0007669"/>
    <property type="project" value="InterPro"/>
</dbReference>
<proteinExistence type="predicted"/>
<dbReference type="PANTHER" id="PTHR46814:SF1">
    <property type="entry name" value="EGALITARIAN, ISOFORM B"/>
    <property type="match status" value="1"/>
</dbReference>
<feature type="domain" description="Egal-1 winged helix" evidence="2">
    <location>
        <begin position="12"/>
        <end position="78"/>
    </location>
</feature>
<dbReference type="EMBL" id="KZ308396">
    <property type="protein sequence ID" value="KAG8228933.1"/>
    <property type="molecule type" value="Genomic_DNA"/>
</dbReference>
<protein>
    <recommendedName>
        <fullName evidence="2">Egal-1 winged helix domain-containing protein</fullName>
    </recommendedName>
</protein>
<dbReference type="AlphaFoldDB" id="A0A8K0P1A9"/>
<feature type="region of interest" description="Disordered" evidence="1">
    <location>
        <begin position="291"/>
        <end position="338"/>
    </location>
</feature>
<organism evidence="3 4">
    <name type="scientific">Ladona fulva</name>
    <name type="common">Scarce chaser dragonfly</name>
    <name type="synonym">Libellula fulva</name>
    <dbReference type="NCBI Taxonomy" id="123851"/>
    <lineage>
        <taxon>Eukaryota</taxon>
        <taxon>Metazoa</taxon>
        <taxon>Ecdysozoa</taxon>
        <taxon>Arthropoda</taxon>
        <taxon>Hexapoda</taxon>
        <taxon>Insecta</taxon>
        <taxon>Pterygota</taxon>
        <taxon>Palaeoptera</taxon>
        <taxon>Odonata</taxon>
        <taxon>Epiprocta</taxon>
        <taxon>Anisoptera</taxon>
        <taxon>Libelluloidea</taxon>
        <taxon>Libellulidae</taxon>
        <taxon>Ladona</taxon>
    </lineage>
</organism>
<feature type="compositionally biased region" description="Polar residues" evidence="1">
    <location>
        <begin position="368"/>
        <end position="377"/>
    </location>
</feature>
<reference evidence="3" key="1">
    <citation type="submission" date="2013-04" db="EMBL/GenBank/DDBJ databases">
        <authorList>
            <person name="Qu J."/>
            <person name="Murali S.C."/>
            <person name="Bandaranaike D."/>
            <person name="Bellair M."/>
            <person name="Blankenburg K."/>
            <person name="Chao H."/>
            <person name="Dinh H."/>
            <person name="Doddapaneni H."/>
            <person name="Downs B."/>
            <person name="Dugan-Rocha S."/>
            <person name="Elkadiri S."/>
            <person name="Gnanaolivu R.D."/>
            <person name="Hernandez B."/>
            <person name="Javaid M."/>
            <person name="Jayaseelan J.C."/>
            <person name="Lee S."/>
            <person name="Li M."/>
            <person name="Ming W."/>
            <person name="Munidasa M."/>
            <person name="Muniz J."/>
            <person name="Nguyen L."/>
            <person name="Ongeri F."/>
            <person name="Osuji N."/>
            <person name="Pu L.-L."/>
            <person name="Puazo M."/>
            <person name="Qu C."/>
            <person name="Quiroz J."/>
            <person name="Raj R."/>
            <person name="Weissenberger G."/>
            <person name="Xin Y."/>
            <person name="Zou X."/>
            <person name="Han Y."/>
            <person name="Richards S."/>
            <person name="Worley K."/>
            <person name="Muzny D."/>
            <person name="Gibbs R."/>
        </authorList>
    </citation>
    <scope>NUCLEOTIDE SEQUENCE</scope>
    <source>
        <strain evidence="3">Sampled in the wild</strain>
    </source>
</reference>
<keyword evidence="4" id="KW-1185">Reference proteome</keyword>
<name>A0A8K0P1A9_LADFU</name>
<dbReference type="Proteomes" id="UP000792457">
    <property type="component" value="Unassembled WGS sequence"/>
</dbReference>
<feature type="region of interest" description="Disordered" evidence="1">
    <location>
        <begin position="354"/>
        <end position="377"/>
    </location>
</feature>
<evidence type="ECO:0000259" key="2">
    <source>
        <dbReference type="Pfam" id="PF23713"/>
    </source>
</evidence>
<evidence type="ECO:0000313" key="4">
    <source>
        <dbReference type="Proteomes" id="UP000792457"/>
    </source>
</evidence>
<accession>A0A8K0P1A9</accession>
<dbReference type="OrthoDB" id="26838at2759"/>
<dbReference type="Pfam" id="PF23713">
    <property type="entry name" value="WHD_Egal"/>
    <property type="match status" value="3"/>
</dbReference>
<sequence length="507" mass="55148">MDSSEYELVRNMTLLFFFERLMDKGGPRTLHDLSCQFGAKGFTREMRQIAGGSQSGLKKFLGQHPSLFYICGDYVRVNTFEHPVGDVNGSGDGDVSLDSNRVGGRRRDYAKEAVDYFSEKLLQYGVGTQVPIKSLLGHRSQASPEVRHISGQHVKEFRDFLLRHPQDFVVRESPDGIGETVSLRIHEGSAAPPVPFKEREEAKVDPEVTRRLLEFAAAAVTSGSRGGQGPITLERLFRSVSSALPPDPTLQNVLKTPQDLSTFLRIHSDAFHLQANLVTLVPGATVGKAATDTSRLQNVTEPQTTPVSSPPPSISPRPSLTSPQPSNRISNAGDLQGRSLKQRVNSLVMKTIADNSEKDRGSHHGGTVAQSGLQGTQSVASTDAWKARVIQSTRIISSVKECQQVVEDIMKGSYNGSSTMLPVVSSESLNDSSNCKQSVVVSFDCEGVNLGARGSLSLFQIGLPAGQAIVFDLQLMPSLVTAGGLQKLLESDKVVKRRVFDEDDYKK</sequence>
<evidence type="ECO:0000256" key="1">
    <source>
        <dbReference type="SAM" id="MobiDB-lite"/>
    </source>
</evidence>
<feature type="domain" description="Egal-1 winged helix" evidence="2">
    <location>
        <begin position="228"/>
        <end position="281"/>
    </location>
</feature>
<evidence type="ECO:0000313" key="3">
    <source>
        <dbReference type="EMBL" id="KAG8228933.1"/>
    </source>
</evidence>
<feature type="domain" description="Egal-1 winged helix" evidence="2">
    <location>
        <begin position="112"/>
        <end position="172"/>
    </location>
</feature>